<dbReference type="Pfam" id="PF00646">
    <property type="entry name" value="F-box"/>
    <property type="match status" value="1"/>
</dbReference>
<dbReference type="SUPFAM" id="SSF81383">
    <property type="entry name" value="F-box domain"/>
    <property type="match status" value="1"/>
</dbReference>
<dbReference type="NCBIfam" id="TIGR01640">
    <property type="entry name" value="F_box_assoc_1"/>
    <property type="match status" value="1"/>
</dbReference>
<dbReference type="EMBL" id="OX451737">
    <property type="protein sequence ID" value="CAI8596276.1"/>
    <property type="molecule type" value="Genomic_DNA"/>
</dbReference>
<dbReference type="SUPFAM" id="SSF50965">
    <property type="entry name" value="Galactose oxidase, central domain"/>
    <property type="match status" value="1"/>
</dbReference>
<sequence length="371" mass="42728">METQTFPSLHTPPLPTLPFDLIADIFSRLPVKLLLQLRCLCKSFNSLISDPKFVKKHLQFSIKRPHLVVNSTNNLDELLLFDSPMSSIFSISTAMQTHLSYPITPINVGYGIPMGFSSCDGMLCFAIHANSVVLWNPSIRKFKLLPRLQSPSQINPIFIYSFGYVRFIDNYKIVSISFSIKDHIDVSVNTIGTDFWRRIHGFPYCNTIRGSGVFVRDSVNWLAYDASSSSLHAIVSLDLEKDSYQKLSIPDLKRENCTLGVVTDCLYIFECNDMFFDVWVMKEYGNKESWTKIYNIPYMKDHVFYSYAKALYISEDDQLLINFYDLTSKKLKLLIYDSKNRIWKIPDIHNIKCISNSEVYIESLISPFSRG</sequence>
<dbReference type="InterPro" id="IPR011043">
    <property type="entry name" value="Gal_Oxase/kelch_b-propeller"/>
</dbReference>
<proteinExistence type="predicted"/>
<dbReference type="InterPro" id="IPR050796">
    <property type="entry name" value="SCF_F-box_component"/>
</dbReference>
<dbReference type="Proteomes" id="UP001157006">
    <property type="component" value="Chromosome 2"/>
</dbReference>
<dbReference type="Pfam" id="PF07734">
    <property type="entry name" value="FBA_1"/>
    <property type="match status" value="1"/>
</dbReference>
<accession>A0AAV0ZCV0</accession>
<dbReference type="PROSITE" id="PS50181">
    <property type="entry name" value="FBOX"/>
    <property type="match status" value="1"/>
</dbReference>
<reference evidence="2 3" key="1">
    <citation type="submission" date="2023-01" db="EMBL/GenBank/DDBJ databases">
        <authorList>
            <person name="Kreplak J."/>
        </authorList>
    </citation>
    <scope>NUCLEOTIDE SEQUENCE [LARGE SCALE GENOMIC DNA]</scope>
</reference>
<feature type="domain" description="F-box" evidence="1">
    <location>
        <begin position="11"/>
        <end position="57"/>
    </location>
</feature>
<dbReference type="AlphaFoldDB" id="A0AAV0ZCV0"/>
<evidence type="ECO:0000259" key="1">
    <source>
        <dbReference type="PROSITE" id="PS50181"/>
    </source>
</evidence>
<dbReference type="InterPro" id="IPR036047">
    <property type="entry name" value="F-box-like_dom_sf"/>
</dbReference>
<dbReference type="Gene3D" id="1.20.1280.50">
    <property type="match status" value="1"/>
</dbReference>
<dbReference type="PANTHER" id="PTHR31672:SF13">
    <property type="entry name" value="F-BOX PROTEIN CPR30-LIKE"/>
    <property type="match status" value="1"/>
</dbReference>
<dbReference type="CDD" id="cd22157">
    <property type="entry name" value="F-box_AtFBW1-like"/>
    <property type="match status" value="1"/>
</dbReference>
<organism evidence="2 3">
    <name type="scientific">Vicia faba</name>
    <name type="common">Broad bean</name>
    <name type="synonym">Faba vulgaris</name>
    <dbReference type="NCBI Taxonomy" id="3906"/>
    <lineage>
        <taxon>Eukaryota</taxon>
        <taxon>Viridiplantae</taxon>
        <taxon>Streptophyta</taxon>
        <taxon>Embryophyta</taxon>
        <taxon>Tracheophyta</taxon>
        <taxon>Spermatophyta</taxon>
        <taxon>Magnoliopsida</taxon>
        <taxon>eudicotyledons</taxon>
        <taxon>Gunneridae</taxon>
        <taxon>Pentapetalae</taxon>
        <taxon>rosids</taxon>
        <taxon>fabids</taxon>
        <taxon>Fabales</taxon>
        <taxon>Fabaceae</taxon>
        <taxon>Papilionoideae</taxon>
        <taxon>50 kb inversion clade</taxon>
        <taxon>NPAAA clade</taxon>
        <taxon>Hologalegina</taxon>
        <taxon>IRL clade</taxon>
        <taxon>Fabeae</taxon>
        <taxon>Vicia</taxon>
    </lineage>
</organism>
<dbReference type="SMART" id="SM00256">
    <property type="entry name" value="FBOX"/>
    <property type="match status" value="1"/>
</dbReference>
<dbReference type="InterPro" id="IPR006527">
    <property type="entry name" value="F-box-assoc_dom_typ1"/>
</dbReference>
<dbReference type="InterPro" id="IPR001810">
    <property type="entry name" value="F-box_dom"/>
</dbReference>
<keyword evidence="3" id="KW-1185">Reference proteome</keyword>
<dbReference type="InterPro" id="IPR017451">
    <property type="entry name" value="F-box-assoc_interact_dom"/>
</dbReference>
<evidence type="ECO:0000313" key="2">
    <source>
        <dbReference type="EMBL" id="CAI8596276.1"/>
    </source>
</evidence>
<protein>
    <recommendedName>
        <fullName evidence="1">F-box domain-containing protein</fullName>
    </recommendedName>
</protein>
<evidence type="ECO:0000313" key="3">
    <source>
        <dbReference type="Proteomes" id="UP001157006"/>
    </source>
</evidence>
<gene>
    <name evidence="2" type="ORF">VFH_II027200</name>
</gene>
<dbReference type="PANTHER" id="PTHR31672">
    <property type="entry name" value="BNACNNG10540D PROTEIN"/>
    <property type="match status" value="1"/>
</dbReference>
<name>A0AAV0ZCV0_VICFA</name>